<accession>A0A1V9EW68</accession>
<organism evidence="1 2">
    <name type="scientific">Niastella yeongjuensis</name>
    <dbReference type="NCBI Taxonomy" id="354355"/>
    <lineage>
        <taxon>Bacteria</taxon>
        <taxon>Pseudomonadati</taxon>
        <taxon>Bacteroidota</taxon>
        <taxon>Chitinophagia</taxon>
        <taxon>Chitinophagales</taxon>
        <taxon>Chitinophagaceae</taxon>
        <taxon>Niastella</taxon>
    </lineage>
</organism>
<reference evidence="2" key="1">
    <citation type="submission" date="2016-04" db="EMBL/GenBank/DDBJ databases">
        <authorList>
            <person name="Chen L."/>
            <person name="Zhuang W."/>
            <person name="Wang G."/>
        </authorList>
    </citation>
    <scope>NUCLEOTIDE SEQUENCE [LARGE SCALE GENOMIC DNA]</scope>
    <source>
        <strain evidence="2">17621</strain>
    </source>
</reference>
<dbReference type="EMBL" id="LVXG01000012">
    <property type="protein sequence ID" value="OQP50389.1"/>
    <property type="molecule type" value="Genomic_DNA"/>
</dbReference>
<proteinExistence type="predicted"/>
<protein>
    <submittedName>
        <fullName evidence="1">Uncharacterized protein</fullName>
    </submittedName>
</protein>
<keyword evidence="2" id="KW-1185">Reference proteome</keyword>
<dbReference type="AlphaFoldDB" id="A0A1V9EW68"/>
<comment type="caution">
    <text evidence="1">The sequence shown here is derived from an EMBL/GenBank/DDBJ whole genome shotgun (WGS) entry which is preliminary data.</text>
</comment>
<evidence type="ECO:0000313" key="1">
    <source>
        <dbReference type="EMBL" id="OQP50389.1"/>
    </source>
</evidence>
<dbReference type="RefSeq" id="WP_081198722.1">
    <property type="nucleotide sequence ID" value="NZ_FOCZ01000001.1"/>
</dbReference>
<evidence type="ECO:0000313" key="2">
    <source>
        <dbReference type="Proteomes" id="UP000192610"/>
    </source>
</evidence>
<dbReference type="STRING" id="354355.SAMN05660816_00814"/>
<gene>
    <name evidence="1" type="ORF">A4H97_00670</name>
</gene>
<name>A0A1V9EW68_9BACT</name>
<sequence length="61" mass="6909">MTKCFTVYECDESCKAIAAADLGNCKVADMILRYVRMQITVDKKVKNLLESLVDEEWTGSM</sequence>
<dbReference type="Proteomes" id="UP000192610">
    <property type="component" value="Unassembled WGS sequence"/>
</dbReference>